<feature type="compositionally biased region" description="Low complexity" evidence="1">
    <location>
        <begin position="209"/>
        <end position="221"/>
    </location>
</feature>
<sequence>MCTYDYTPYTGCGGGEQHYYIQWVKCTKAAENGRYCSLESSTEVELGKLSSNVLSCPLHGPIAVQQYVLEPANAARLDEDAGRRRARSTARTRNASSRSRTPGRAASSRDFDQPARKQIRGRTPRREIAPESSDSESSSSPVARHRASRLRDREPTERRRSRPAQGNHHRRSVSADVALPPPTPPTLPSRYGRSHVSLPLNPDLEAQAEESQASNAESQQSRPKTTLNIPLSSGVVGLPSSPDMHRRASVHRSRSEGMLRPGEAAQVEPIQPVSRTMSPSSDSSPDHNGELPFSTPVRRGRRAGVRSNRERSVDTTMRRIDEHVVPEENDQITREASATRPSESGHSATTSPEPLHQGTDAPRPLTVATAPRITHHRRQDSRPRLDSLQIPMQRDHYQRDAYSAPTATPPETDINMGIPLRGRTKSLRQVDLPLTVLNPPSQRNEETASIRSTRSRRLEDQITEGRKWAAAREHMPALSGIRGPMADVPAHMFTPNLALGAASSSAVPLPLAGRESVDSGYRSGHQPQRSWETIKSAESGDGGSGTGRAAAGKGGRNTLQKAPPPQLQLQQQGQGAQQQPRPVPEPLQLNRLPPCALPVSLMSPSFQPDADASSVGRGGKRQRMGLRKKISGLLWDRGGQRELGAVEG</sequence>
<dbReference type="AlphaFoldDB" id="A0AAN7C5X8"/>
<accession>A0AAN7C5X8</accession>
<reference evidence="2" key="2">
    <citation type="submission" date="2023-05" db="EMBL/GenBank/DDBJ databases">
        <authorList>
            <consortium name="Lawrence Berkeley National Laboratory"/>
            <person name="Steindorff A."/>
            <person name="Hensen N."/>
            <person name="Bonometti L."/>
            <person name="Westerberg I."/>
            <person name="Brannstrom I.O."/>
            <person name="Guillou S."/>
            <person name="Cros-Aarteil S."/>
            <person name="Calhoun S."/>
            <person name="Haridas S."/>
            <person name="Kuo A."/>
            <person name="Mondo S."/>
            <person name="Pangilinan J."/>
            <person name="Riley R."/>
            <person name="Labutti K."/>
            <person name="Andreopoulos B."/>
            <person name="Lipzen A."/>
            <person name="Chen C."/>
            <person name="Yanf M."/>
            <person name="Daum C."/>
            <person name="Ng V."/>
            <person name="Clum A."/>
            <person name="Ohm R."/>
            <person name="Martin F."/>
            <person name="Silar P."/>
            <person name="Natvig D."/>
            <person name="Lalanne C."/>
            <person name="Gautier V."/>
            <person name="Ament-Velasquez S.L."/>
            <person name="Kruys A."/>
            <person name="Hutchinson M.I."/>
            <person name="Powell A.J."/>
            <person name="Barry K."/>
            <person name="Miller A.N."/>
            <person name="Grigoriev I.V."/>
            <person name="Debuchy R."/>
            <person name="Gladieux P."/>
            <person name="Thoren M.H."/>
            <person name="Johannesson H."/>
        </authorList>
    </citation>
    <scope>NUCLEOTIDE SEQUENCE</scope>
    <source>
        <strain evidence="2">CBS 532.94</strain>
    </source>
</reference>
<evidence type="ECO:0000313" key="3">
    <source>
        <dbReference type="Proteomes" id="UP001303760"/>
    </source>
</evidence>
<proteinExistence type="predicted"/>
<organism evidence="2 3">
    <name type="scientific">Achaetomium macrosporum</name>
    <dbReference type="NCBI Taxonomy" id="79813"/>
    <lineage>
        <taxon>Eukaryota</taxon>
        <taxon>Fungi</taxon>
        <taxon>Dikarya</taxon>
        <taxon>Ascomycota</taxon>
        <taxon>Pezizomycotina</taxon>
        <taxon>Sordariomycetes</taxon>
        <taxon>Sordariomycetidae</taxon>
        <taxon>Sordariales</taxon>
        <taxon>Chaetomiaceae</taxon>
        <taxon>Achaetomium</taxon>
    </lineage>
</organism>
<feature type="region of interest" description="Disordered" evidence="1">
    <location>
        <begin position="78"/>
        <end position="395"/>
    </location>
</feature>
<feature type="compositionally biased region" description="Polar residues" evidence="1">
    <location>
        <begin position="222"/>
        <end position="231"/>
    </location>
</feature>
<name>A0AAN7C5X8_9PEZI</name>
<feature type="compositionally biased region" description="Polar residues" evidence="1">
    <location>
        <begin position="334"/>
        <end position="352"/>
    </location>
</feature>
<feature type="compositionally biased region" description="Low complexity" evidence="1">
    <location>
        <begin position="131"/>
        <end position="140"/>
    </location>
</feature>
<comment type="caution">
    <text evidence="2">The sequence shown here is derived from an EMBL/GenBank/DDBJ whole genome shotgun (WGS) entry which is preliminary data.</text>
</comment>
<keyword evidence="3" id="KW-1185">Reference proteome</keyword>
<feature type="compositionally biased region" description="Low complexity" evidence="1">
    <location>
        <begin position="91"/>
        <end position="100"/>
    </location>
</feature>
<feature type="region of interest" description="Disordered" evidence="1">
    <location>
        <begin position="436"/>
        <end position="459"/>
    </location>
</feature>
<evidence type="ECO:0000313" key="2">
    <source>
        <dbReference type="EMBL" id="KAK4235815.1"/>
    </source>
</evidence>
<evidence type="ECO:0000256" key="1">
    <source>
        <dbReference type="SAM" id="MobiDB-lite"/>
    </source>
</evidence>
<gene>
    <name evidence="2" type="ORF">C8A03DRAFT_36326</name>
</gene>
<feature type="region of interest" description="Disordered" evidence="1">
    <location>
        <begin position="511"/>
        <end position="631"/>
    </location>
</feature>
<dbReference type="Proteomes" id="UP001303760">
    <property type="component" value="Unassembled WGS sequence"/>
</dbReference>
<protein>
    <submittedName>
        <fullName evidence="2">Uncharacterized protein</fullName>
    </submittedName>
</protein>
<feature type="compositionally biased region" description="Basic and acidic residues" evidence="1">
    <location>
        <begin position="149"/>
        <end position="158"/>
    </location>
</feature>
<reference evidence="2" key="1">
    <citation type="journal article" date="2023" name="Mol. Phylogenet. Evol.">
        <title>Genome-scale phylogeny and comparative genomics of the fungal order Sordariales.</title>
        <authorList>
            <person name="Hensen N."/>
            <person name="Bonometti L."/>
            <person name="Westerberg I."/>
            <person name="Brannstrom I.O."/>
            <person name="Guillou S."/>
            <person name="Cros-Aarteil S."/>
            <person name="Calhoun S."/>
            <person name="Haridas S."/>
            <person name="Kuo A."/>
            <person name="Mondo S."/>
            <person name="Pangilinan J."/>
            <person name="Riley R."/>
            <person name="LaButti K."/>
            <person name="Andreopoulos B."/>
            <person name="Lipzen A."/>
            <person name="Chen C."/>
            <person name="Yan M."/>
            <person name="Daum C."/>
            <person name="Ng V."/>
            <person name="Clum A."/>
            <person name="Steindorff A."/>
            <person name="Ohm R.A."/>
            <person name="Martin F."/>
            <person name="Silar P."/>
            <person name="Natvig D.O."/>
            <person name="Lalanne C."/>
            <person name="Gautier V."/>
            <person name="Ament-Velasquez S.L."/>
            <person name="Kruys A."/>
            <person name="Hutchinson M.I."/>
            <person name="Powell A.J."/>
            <person name="Barry K."/>
            <person name="Miller A.N."/>
            <person name="Grigoriev I.V."/>
            <person name="Debuchy R."/>
            <person name="Gladieux P."/>
            <person name="Hiltunen Thoren M."/>
            <person name="Johannesson H."/>
        </authorList>
    </citation>
    <scope>NUCLEOTIDE SEQUENCE</scope>
    <source>
        <strain evidence="2">CBS 532.94</strain>
    </source>
</reference>
<feature type="compositionally biased region" description="Basic residues" evidence="1">
    <location>
        <begin position="618"/>
        <end position="630"/>
    </location>
</feature>
<feature type="compositionally biased region" description="Basic residues" evidence="1">
    <location>
        <begin position="159"/>
        <end position="172"/>
    </location>
</feature>
<dbReference type="EMBL" id="MU860236">
    <property type="protein sequence ID" value="KAK4235815.1"/>
    <property type="molecule type" value="Genomic_DNA"/>
</dbReference>
<feature type="compositionally biased region" description="Low complexity" evidence="1">
    <location>
        <begin position="567"/>
        <end position="580"/>
    </location>
</feature>
<feature type="compositionally biased region" description="Basic and acidic residues" evidence="1">
    <location>
        <begin position="307"/>
        <end position="326"/>
    </location>
</feature>